<reference evidence="1 2" key="1">
    <citation type="submission" date="2019-02" db="EMBL/GenBank/DDBJ databases">
        <title>Deep-cultivation of Planctomycetes and their phenomic and genomic characterization uncovers novel biology.</title>
        <authorList>
            <person name="Wiegand S."/>
            <person name="Jogler M."/>
            <person name="Boedeker C."/>
            <person name="Pinto D."/>
            <person name="Vollmers J."/>
            <person name="Rivas-Marin E."/>
            <person name="Kohn T."/>
            <person name="Peeters S.H."/>
            <person name="Heuer A."/>
            <person name="Rast P."/>
            <person name="Oberbeckmann S."/>
            <person name="Bunk B."/>
            <person name="Jeske O."/>
            <person name="Meyerdierks A."/>
            <person name="Storesund J.E."/>
            <person name="Kallscheuer N."/>
            <person name="Luecker S."/>
            <person name="Lage O.M."/>
            <person name="Pohl T."/>
            <person name="Merkel B.J."/>
            <person name="Hornburger P."/>
            <person name="Mueller R.-W."/>
            <person name="Bruemmer F."/>
            <person name="Labrenz M."/>
            <person name="Spormann A.M."/>
            <person name="Op den Camp H."/>
            <person name="Overmann J."/>
            <person name="Amann R."/>
            <person name="Jetten M.S.M."/>
            <person name="Mascher T."/>
            <person name="Medema M.H."/>
            <person name="Devos D.P."/>
            <person name="Kaster A.-K."/>
            <person name="Ovreas L."/>
            <person name="Rohde M."/>
            <person name="Galperin M.Y."/>
            <person name="Jogler C."/>
        </authorList>
    </citation>
    <scope>NUCLEOTIDE SEQUENCE [LARGE SCALE GENOMIC DNA]</scope>
    <source>
        <strain evidence="1 2">SV_7m_r</strain>
    </source>
</reference>
<dbReference type="AlphaFoldDB" id="A0A517SSM4"/>
<evidence type="ECO:0000313" key="1">
    <source>
        <dbReference type="EMBL" id="QDT59116.1"/>
    </source>
</evidence>
<dbReference type="Gene3D" id="3.40.50.2000">
    <property type="entry name" value="Glycogen Phosphorylase B"/>
    <property type="match status" value="2"/>
</dbReference>
<dbReference type="SUPFAM" id="SSF53756">
    <property type="entry name" value="UDP-Glycosyltransferase/glycogen phosphorylase"/>
    <property type="match status" value="1"/>
</dbReference>
<evidence type="ECO:0008006" key="3">
    <source>
        <dbReference type="Google" id="ProtNLM"/>
    </source>
</evidence>
<organism evidence="1 2">
    <name type="scientific">Stieleria bergensis</name>
    <dbReference type="NCBI Taxonomy" id="2528025"/>
    <lineage>
        <taxon>Bacteria</taxon>
        <taxon>Pseudomonadati</taxon>
        <taxon>Planctomycetota</taxon>
        <taxon>Planctomycetia</taxon>
        <taxon>Pirellulales</taxon>
        <taxon>Pirellulaceae</taxon>
        <taxon>Stieleria</taxon>
    </lineage>
</organism>
<dbReference type="EMBL" id="CP036272">
    <property type="protein sequence ID" value="QDT59116.1"/>
    <property type="molecule type" value="Genomic_DNA"/>
</dbReference>
<dbReference type="OrthoDB" id="232381at2"/>
<keyword evidence="2" id="KW-1185">Reference proteome</keyword>
<gene>
    <name evidence="1" type="ORF">SV7mr_16220</name>
</gene>
<evidence type="ECO:0000313" key="2">
    <source>
        <dbReference type="Proteomes" id="UP000315003"/>
    </source>
</evidence>
<accession>A0A517SSM4</accession>
<dbReference type="Proteomes" id="UP000315003">
    <property type="component" value="Chromosome"/>
</dbReference>
<protein>
    <recommendedName>
        <fullName evidence="3">Glycosyl transferases group 1</fullName>
    </recommendedName>
</protein>
<proteinExistence type="predicted"/>
<sequence length="409" mass="45011">MTLATAFKARGIDVQVLASRPSTAMPTFYLYRDIPVHCPIKLFQKGWAVRGDRTASRYVKRLGQWIEDNMAARQVMLVNGAQEEALAGLPACEALNIPTAVRLSGAGQCSDFEFFRQSRVGKRCRQTMLNADAVIVQHADDHRQWIVQGGDDQKTHRIGPAIGTSTVTPEQRQAMRQSLGAINGDLHVPEDHAVLLSIQQMRSESGLAALVDSTYSLSQSIGRLQYWLIGDGPRRESIFGAIRADGLRQNLAMPGSFADMTDVFHAADFLVHNGDWGWEHLVPTAIQMGLPLLVANSLVARRFFSASTKLVKQRIAEIADSPEMAAPTGAEPGQSVYWFEAGHPQTLQQAVAAVVNRLDIARERANQLRRTLQHDQSFDRVVDQYVHLLQRLAAKAAPQNVSGVSGQTS</sequence>
<name>A0A517SSM4_9BACT</name>